<accession>A0A6J4TXJ3</accession>
<dbReference type="EMBL" id="CADCWC010000200">
    <property type="protein sequence ID" value="CAA9534627.1"/>
    <property type="molecule type" value="Genomic_DNA"/>
</dbReference>
<feature type="region of interest" description="Disordered" evidence="1">
    <location>
        <begin position="1"/>
        <end position="61"/>
    </location>
</feature>
<gene>
    <name evidence="2" type="ORF">AVDCRST_MAG79-1238</name>
</gene>
<feature type="compositionally biased region" description="Acidic residues" evidence="1">
    <location>
        <begin position="1"/>
        <end position="18"/>
    </location>
</feature>
<evidence type="ECO:0000313" key="2">
    <source>
        <dbReference type="EMBL" id="CAA9534627.1"/>
    </source>
</evidence>
<organism evidence="2">
    <name type="scientific">uncultured Thermoleophilia bacterium</name>
    <dbReference type="NCBI Taxonomy" id="1497501"/>
    <lineage>
        <taxon>Bacteria</taxon>
        <taxon>Bacillati</taxon>
        <taxon>Actinomycetota</taxon>
        <taxon>Thermoleophilia</taxon>
        <taxon>environmental samples</taxon>
    </lineage>
</organism>
<dbReference type="AlphaFoldDB" id="A0A6J4TXJ3"/>
<feature type="compositionally biased region" description="Basic and acidic residues" evidence="1">
    <location>
        <begin position="19"/>
        <end position="43"/>
    </location>
</feature>
<name>A0A6J4TXJ3_9ACTN</name>
<evidence type="ECO:0000256" key="1">
    <source>
        <dbReference type="SAM" id="MobiDB-lite"/>
    </source>
</evidence>
<sequence>MDEDLEGPMADTLEEASGDPDRQIGEGDPGPARDREVSGEHGDAGPAVANPLEELRDDDPL</sequence>
<proteinExistence type="predicted"/>
<reference evidence="2" key="1">
    <citation type="submission" date="2020-02" db="EMBL/GenBank/DDBJ databases">
        <authorList>
            <person name="Meier V. D."/>
        </authorList>
    </citation>
    <scope>NUCLEOTIDE SEQUENCE</scope>
    <source>
        <strain evidence="2">AVDCRST_MAG79</strain>
    </source>
</reference>
<protein>
    <submittedName>
        <fullName evidence="2">Uncharacterized protein</fullName>
    </submittedName>
</protein>